<keyword evidence="6 16" id="KW-1133">Transmembrane helix</keyword>
<feature type="region of interest" description="Disordered" evidence="15">
    <location>
        <begin position="1"/>
        <end position="26"/>
    </location>
</feature>
<feature type="transmembrane region" description="Helical" evidence="16">
    <location>
        <begin position="178"/>
        <end position="201"/>
    </location>
</feature>
<dbReference type="InterPro" id="IPR007782">
    <property type="entry name" value="VKG_COase"/>
</dbReference>
<evidence type="ECO:0000256" key="12">
    <source>
        <dbReference type="ARBA" id="ARBA00030249"/>
    </source>
</evidence>
<dbReference type="EC" id="4.1.1.90" evidence="2"/>
<evidence type="ECO:0000256" key="7">
    <source>
        <dbReference type="ARBA" id="ARBA00022990"/>
    </source>
</evidence>
<evidence type="ECO:0000256" key="4">
    <source>
        <dbReference type="ARBA" id="ARBA00022692"/>
    </source>
</evidence>
<feature type="region of interest" description="Disordered" evidence="15">
    <location>
        <begin position="973"/>
        <end position="1004"/>
    </location>
</feature>
<comment type="catalytic activity">
    <reaction evidence="14">
        <text>4-carboxy-L-glutamyl-[protein] + 2,3-epoxyphylloquinone + H2O + H(+) = phylloquinol + L-glutamyl-[protein] + CO2 + O2</text>
        <dbReference type="Rhea" id="RHEA:45140"/>
        <dbReference type="Rhea" id="RHEA-COMP:10208"/>
        <dbReference type="Rhea" id="RHEA-COMP:11094"/>
        <dbReference type="ChEBI" id="CHEBI:15377"/>
        <dbReference type="ChEBI" id="CHEBI:15378"/>
        <dbReference type="ChEBI" id="CHEBI:15379"/>
        <dbReference type="ChEBI" id="CHEBI:15759"/>
        <dbReference type="ChEBI" id="CHEBI:16526"/>
        <dbReference type="ChEBI" id="CHEBI:28433"/>
        <dbReference type="ChEBI" id="CHEBI:29973"/>
        <dbReference type="ChEBI" id="CHEBI:84990"/>
        <dbReference type="EC" id="4.1.1.90"/>
    </reaction>
    <physiologicalReaction direction="right-to-left" evidence="14">
        <dbReference type="Rhea" id="RHEA:45142"/>
    </physiologicalReaction>
</comment>
<feature type="transmembrane region" description="Helical" evidence="16">
    <location>
        <begin position="525"/>
        <end position="549"/>
    </location>
</feature>
<dbReference type="GO" id="GO:0019842">
    <property type="term" value="F:vitamin binding"/>
    <property type="evidence" value="ECO:0007669"/>
    <property type="project" value="TreeGrafter"/>
</dbReference>
<dbReference type="Pfam" id="PF05090">
    <property type="entry name" value="HTTM"/>
    <property type="match status" value="1"/>
</dbReference>
<dbReference type="InterPro" id="IPR053935">
    <property type="entry name" value="VKGC_lumenal_dom"/>
</dbReference>
<dbReference type="AlphaFoldDB" id="A0AA41MDS7"/>
<evidence type="ECO:0000256" key="13">
    <source>
        <dbReference type="ARBA" id="ARBA00032107"/>
    </source>
</evidence>
<protein>
    <recommendedName>
        <fullName evidence="3">Vitamin K-dependent gamma-carboxylase</fullName>
        <ecNumber evidence="2">4.1.1.90</ecNumber>
    </recommendedName>
    <alternativeName>
        <fullName evidence="11">Gamma-glutamyl carboxylase</fullName>
    </alternativeName>
    <alternativeName>
        <fullName evidence="12">Peptidyl-glutamate 4-carboxylase</fullName>
    </alternativeName>
    <alternativeName>
        <fullName evidence="13">Vitamin K gamma glutamyl carboxylase</fullName>
    </alternativeName>
</protein>
<evidence type="ECO:0000256" key="15">
    <source>
        <dbReference type="SAM" id="MobiDB-lite"/>
    </source>
</evidence>
<dbReference type="Pfam" id="PF22777">
    <property type="entry name" value="VKGC_lumenal_dom"/>
    <property type="match status" value="1"/>
</dbReference>
<evidence type="ECO:0000259" key="17">
    <source>
        <dbReference type="SMART" id="SM00752"/>
    </source>
</evidence>
<organism evidence="18 19">
    <name type="scientific">Sciurus carolinensis</name>
    <name type="common">Eastern gray squirrel</name>
    <dbReference type="NCBI Taxonomy" id="30640"/>
    <lineage>
        <taxon>Eukaryota</taxon>
        <taxon>Metazoa</taxon>
        <taxon>Chordata</taxon>
        <taxon>Craniata</taxon>
        <taxon>Vertebrata</taxon>
        <taxon>Euteleostomi</taxon>
        <taxon>Mammalia</taxon>
        <taxon>Eutheria</taxon>
        <taxon>Euarchontoglires</taxon>
        <taxon>Glires</taxon>
        <taxon>Rodentia</taxon>
        <taxon>Sciuromorpha</taxon>
        <taxon>Sciuridae</taxon>
        <taxon>Sciurinae</taxon>
        <taxon>Sciurini</taxon>
        <taxon>Sciurus</taxon>
    </lineage>
</organism>
<evidence type="ECO:0000313" key="18">
    <source>
        <dbReference type="EMBL" id="MBZ3870004.1"/>
    </source>
</evidence>
<feature type="region of interest" description="Disordered" evidence="15">
    <location>
        <begin position="51"/>
        <end position="79"/>
    </location>
</feature>
<proteinExistence type="predicted"/>
<dbReference type="SMART" id="SM00752">
    <property type="entry name" value="HTTM"/>
    <property type="match status" value="1"/>
</dbReference>
<keyword evidence="10" id="KW-0456">Lyase</keyword>
<dbReference type="Proteomes" id="UP001166674">
    <property type="component" value="Unassembled WGS sequence"/>
</dbReference>
<feature type="transmembrane region" description="Helical" evidence="16">
    <location>
        <begin position="241"/>
        <end position="259"/>
    </location>
</feature>
<reference evidence="18" key="1">
    <citation type="submission" date="2020-03" db="EMBL/GenBank/DDBJ databases">
        <title>Studies in the Genomics of Life Span.</title>
        <authorList>
            <person name="Glass D."/>
        </authorList>
    </citation>
    <scope>NUCLEOTIDE SEQUENCE</scope>
    <source>
        <strain evidence="18">SUZIE</strain>
        <tissue evidence="18">Muscle</tissue>
    </source>
</reference>
<evidence type="ECO:0000256" key="14">
    <source>
        <dbReference type="ARBA" id="ARBA00048415"/>
    </source>
</evidence>
<keyword evidence="5" id="KW-0256">Endoplasmic reticulum</keyword>
<feature type="transmembrane region" description="Helical" evidence="16">
    <location>
        <begin position="447"/>
        <end position="465"/>
    </location>
</feature>
<comment type="subcellular location">
    <subcellularLocation>
        <location evidence="1">Endoplasmic reticulum membrane</location>
        <topology evidence="1">Multi-pass membrane protein</topology>
    </subcellularLocation>
</comment>
<evidence type="ECO:0000256" key="9">
    <source>
        <dbReference type="ARBA" id="ARBA00023157"/>
    </source>
</evidence>
<dbReference type="InterPro" id="IPR011051">
    <property type="entry name" value="RmlC_Cupin_sf"/>
</dbReference>
<dbReference type="InterPro" id="IPR011020">
    <property type="entry name" value="HTTM-like"/>
</dbReference>
<dbReference type="PANTHER" id="PTHR12639">
    <property type="entry name" value="VITAMIN K-DEPENDENT GAMMA-CARBOXYLASE"/>
    <property type="match status" value="1"/>
</dbReference>
<keyword evidence="9" id="KW-1015">Disulfide bond</keyword>
<dbReference type="EMBL" id="JAATJV010143686">
    <property type="protein sequence ID" value="MBZ3870004.1"/>
    <property type="molecule type" value="Genomic_DNA"/>
</dbReference>
<evidence type="ECO:0000256" key="1">
    <source>
        <dbReference type="ARBA" id="ARBA00004477"/>
    </source>
</evidence>
<sequence length="1004" mass="113599">MKPRRRAACADPGPGARRLGSCSPGGADSRPGQLMFLAEVAPALCSRHSAGGRYPARAPRKAKSLDGQQSRWKRLGGEGPGPRVTVCSHRYAMAVMNRHVCPVENWSYNESCSPDPAEQGGPKTCCTLDDVPLISKCGTYPPESCLFSLIGNVGAFMVALICLLRYGQLLEQSRHSWVNTTALITGCTNAAGLVVVGNFQVDHAKPLHYVGAGVAFPAGLLFVCLHCALSYHGATTPLDLVVAYLRSVLAAIAFISLVLTDKVQKDGPRRAAGPGRAGRVAALLGFEWTDLSSWQRLVTLLNRPTDPANLAVFRFLFAFLMVLDIPQERGLSSLDRKYLDGLDVCRFPLLDTLRPLPLDWMYLVYTIMFLGALGMMLGLCYRLSCVLFLLPYWYVFLLDKTSWNNHSYLYGLVAFQLTFVDAHHYWSVDGLLNARKRNAHVPLWNYAVLRGQIFIVYFIAGIKKLDADWVEGYSMEHLSRHWLFSPFKLVLSEELTSLLVVHWCGLLLDLSAGFLLFFDASRVIGLFFVSYFHCMNSQLFSIGMFPYVMLASSPLFCSPEWPRKLVSHCPKRLQELLPLKAAPQPSASCIYKRSRAKGAPKPGLRHQLGAAFTLLYLLEQLFLPYSHFLTQGYNNWTNGLYGYSWDMMVHSRSHQHVKITYRDGLTGELGYLNPGVFTQSRRWKDHADMLKQYATCLSRLLPKYNVTEPQIYFDIWVSINDRFQQRLFDPRVDIVRADWSPFQRTPWVQPLLMDLSPWRAKLQEIKSSLDNHTEVVFIADFPGLHLENFVSEDLGNTSIQLLQGEVTVELVAEEKNQTLREGEKMQLPAGEYHKVHTTSPGPSCYMYIYVNTTELALEQDLAYLQELKEKVENGSETGPLPPELQPLLEGEVKGGPKPTPLVQTFLRRQQRLQEIERRRNTPFHERLFRFLLRKLYIFRRSFLMTRISLRNLLLGRPPLEQLAQEVTYANWRPFETDGESSPSNTESSNSNPPETNADPIHSEL</sequence>
<dbReference type="SUPFAM" id="SSF51182">
    <property type="entry name" value="RmlC-like cupins"/>
    <property type="match status" value="1"/>
</dbReference>
<evidence type="ECO:0000256" key="8">
    <source>
        <dbReference type="ARBA" id="ARBA00023136"/>
    </source>
</evidence>
<feature type="compositionally biased region" description="Low complexity" evidence="15">
    <location>
        <begin position="979"/>
        <end position="996"/>
    </location>
</feature>
<keyword evidence="8 16" id="KW-0472">Membrane</keyword>
<feature type="transmembrane region" description="Helical" evidence="16">
    <location>
        <begin position="207"/>
        <end position="229"/>
    </location>
</feature>
<evidence type="ECO:0000256" key="11">
    <source>
        <dbReference type="ARBA" id="ARBA00030083"/>
    </source>
</evidence>
<evidence type="ECO:0000256" key="3">
    <source>
        <dbReference type="ARBA" id="ARBA00017054"/>
    </source>
</evidence>
<keyword evidence="4 16" id="KW-0812">Transmembrane</keyword>
<feature type="transmembrane region" description="Helical" evidence="16">
    <location>
        <begin position="146"/>
        <end position="166"/>
    </location>
</feature>
<dbReference type="Pfam" id="PF10277">
    <property type="entry name" value="Frag1"/>
    <property type="match status" value="1"/>
</dbReference>
<evidence type="ECO:0000256" key="6">
    <source>
        <dbReference type="ARBA" id="ARBA00022989"/>
    </source>
</evidence>
<gene>
    <name evidence="18" type="ORF">SUZIE_105770</name>
</gene>
<evidence type="ECO:0000256" key="2">
    <source>
        <dbReference type="ARBA" id="ARBA00012248"/>
    </source>
</evidence>
<feature type="transmembrane region" description="Helical" evidence="16">
    <location>
        <begin position="495"/>
        <end position="518"/>
    </location>
</feature>
<dbReference type="PANTHER" id="PTHR12639:SF6">
    <property type="entry name" value="VITAMIN K-DEPENDENT GAMMA-CARBOXYLASE"/>
    <property type="match status" value="1"/>
</dbReference>
<keyword evidence="7" id="KW-0007">Acetylation</keyword>
<dbReference type="InterPro" id="IPR053934">
    <property type="entry name" value="HTTM_dom"/>
</dbReference>
<keyword evidence="19" id="KW-1185">Reference proteome</keyword>
<evidence type="ECO:0000256" key="5">
    <source>
        <dbReference type="ARBA" id="ARBA00022824"/>
    </source>
</evidence>
<evidence type="ECO:0000256" key="16">
    <source>
        <dbReference type="SAM" id="Phobius"/>
    </source>
</evidence>
<feature type="transmembrane region" description="Helical" evidence="16">
    <location>
        <begin position="362"/>
        <end position="395"/>
    </location>
</feature>
<name>A0AA41MDS7_SCICA</name>
<feature type="transmembrane region" description="Helical" evidence="16">
    <location>
        <begin position="407"/>
        <end position="426"/>
    </location>
</feature>
<dbReference type="GO" id="GO:0008488">
    <property type="term" value="F:gamma-glutamyl carboxylase activity"/>
    <property type="evidence" value="ECO:0007669"/>
    <property type="project" value="UniProtKB-EC"/>
</dbReference>
<dbReference type="GO" id="GO:0005789">
    <property type="term" value="C:endoplasmic reticulum membrane"/>
    <property type="evidence" value="ECO:0007669"/>
    <property type="project" value="UniProtKB-SubCell"/>
</dbReference>
<accession>A0AA41MDS7</accession>
<comment type="caution">
    <text evidence="18">The sequence shown here is derived from an EMBL/GenBank/DDBJ whole genome shotgun (WGS) entry which is preliminary data.</text>
</comment>
<feature type="domain" description="HTTM-like" evidence="17">
    <location>
        <begin position="302"/>
        <end position="561"/>
    </location>
</feature>
<evidence type="ECO:0000256" key="10">
    <source>
        <dbReference type="ARBA" id="ARBA00023239"/>
    </source>
</evidence>
<dbReference type="InterPro" id="IPR019402">
    <property type="entry name" value="CWH43_N"/>
</dbReference>
<evidence type="ECO:0000313" key="19">
    <source>
        <dbReference type="Proteomes" id="UP001166674"/>
    </source>
</evidence>